<dbReference type="Proteomes" id="UP000297972">
    <property type="component" value="Unassembled WGS sequence"/>
</dbReference>
<protein>
    <submittedName>
        <fullName evidence="1">Glycosyltransferase</fullName>
    </submittedName>
</protein>
<organism evidence="1 2">
    <name type="scientific">Paracoccus liaowanqingii</name>
    <dbReference type="NCBI Taxonomy" id="2560053"/>
    <lineage>
        <taxon>Bacteria</taxon>
        <taxon>Pseudomonadati</taxon>
        <taxon>Pseudomonadota</taxon>
        <taxon>Alphaproteobacteria</taxon>
        <taxon>Rhodobacterales</taxon>
        <taxon>Paracoccaceae</taxon>
        <taxon>Paracoccus</taxon>
    </lineage>
</organism>
<accession>A0A4Z1CF13</accession>
<dbReference type="AlphaFoldDB" id="A0A4Z1CF13"/>
<gene>
    <name evidence="1" type="ORF">E4L95_14935</name>
</gene>
<name>A0A4Z1CF13_9RHOB</name>
<keyword evidence="2" id="KW-1185">Reference proteome</keyword>
<keyword evidence="1" id="KW-0808">Transferase</keyword>
<dbReference type="GO" id="GO:0016740">
    <property type="term" value="F:transferase activity"/>
    <property type="evidence" value="ECO:0007669"/>
    <property type="project" value="UniProtKB-KW"/>
</dbReference>
<comment type="caution">
    <text evidence="1">The sequence shown here is derived from an EMBL/GenBank/DDBJ whole genome shotgun (WGS) entry which is preliminary data.</text>
</comment>
<dbReference type="PANTHER" id="PTHR35105">
    <property type="entry name" value="EXPRESSED PROTEIN"/>
    <property type="match status" value="1"/>
</dbReference>
<evidence type="ECO:0000313" key="1">
    <source>
        <dbReference type="EMBL" id="TGN55586.1"/>
    </source>
</evidence>
<dbReference type="InterPro" id="IPR029044">
    <property type="entry name" value="Nucleotide-diphossugar_trans"/>
</dbReference>
<dbReference type="PANTHER" id="PTHR35105:SF2">
    <property type="entry name" value="PROTEIN CDI"/>
    <property type="match status" value="1"/>
</dbReference>
<dbReference type="OrthoDB" id="7340531at2"/>
<dbReference type="SUPFAM" id="SSF53448">
    <property type="entry name" value="Nucleotide-diphospho-sugar transferases"/>
    <property type="match status" value="1"/>
</dbReference>
<evidence type="ECO:0000313" key="2">
    <source>
        <dbReference type="Proteomes" id="UP000297972"/>
    </source>
</evidence>
<sequence length="237" mass="27182">MFPEPKTADVIRIFIGFDSGEPVAYHVLSHSLLARATQPTSITPIVLDSLNGIFTRERNSLQSTEFSFSRFLVPWLSGYSGWSIFMDCDMLCITDIANLWALRNENYDVMCVQHEHIPQEKTKFRGATQTAYEKKNWSSMVLFNNARCTALTPDYVNTASGLELHRFKWLSDDNRIGALPQGWNHLADYSDTALKDTHLIHYTEGGPYFEEYRTCEHAGLWFAEKNAMDQPLSKRQL</sequence>
<reference evidence="1 2" key="1">
    <citation type="submission" date="2019-03" db="EMBL/GenBank/DDBJ databases">
        <authorList>
            <person name="Li J."/>
        </authorList>
    </citation>
    <scope>NUCLEOTIDE SEQUENCE [LARGE SCALE GENOMIC DNA]</scope>
    <source>
        <strain evidence="1 2">3058</strain>
    </source>
</reference>
<proteinExistence type="predicted"/>
<dbReference type="Gene3D" id="3.90.550.10">
    <property type="entry name" value="Spore Coat Polysaccharide Biosynthesis Protein SpsA, Chain A"/>
    <property type="match status" value="1"/>
</dbReference>
<dbReference type="EMBL" id="SRPG01000161">
    <property type="protein sequence ID" value="TGN55586.1"/>
    <property type="molecule type" value="Genomic_DNA"/>
</dbReference>